<evidence type="ECO:0000259" key="4">
    <source>
        <dbReference type="Pfam" id="PF01420"/>
    </source>
</evidence>
<dbReference type="SUPFAM" id="SSF116734">
    <property type="entry name" value="DNA methylase specificity domain"/>
    <property type="match status" value="2"/>
</dbReference>
<dbReference type="Pfam" id="PF01420">
    <property type="entry name" value="Methylase_S"/>
    <property type="match status" value="2"/>
</dbReference>
<name>A0A9D1ZNM3_9LACO</name>
<dbReference type="Proteomes" id="UP000824013">
    <property type="component" value="Unassembled WGS sequence"/>
</dbReference>
<sequence>MDKKMVPEVRFKGFTDAWELRKLLDLANMNARIGWQNLRTSEFLDNGDYMLITGTDFKDGEIDYSNIHYVKKNRFDQDKKIQISNGSILITKDGTLGKVAYVTDLPMPATLNAGVFNVRIKNENEVNDKYLFHYLKAPFLLKFSSEQSTGGTIKHLNQNVLVKFPVPLPALAEQNKIAEFLTNFDKLITLQQRQLDLYKKLKKGLLQKLFSKDGEKVPEVRFADFHDDWEQCKLGEISNITKLAGFEFTKYVHYSNKGKIIALRGLNVKNGKLDLSDVKYIDNSNFAKLKRSKLYKNDMLFTYVGTLGESALVPQNDSFYLAPNVALIRFNEQYIPYFFREYMSTPSFYLKNVLPLSSSSSQPALSMKSIRTFIIKFPNELEQKKLSIFFKNIENVITLQQYKINKLEELKKYFLQKLFI</sequence>
<dbReference type="GO" id="GO:0004519">
    <property type="term" value="F:endonuclease activity"/>
    <property type="evidence" value="ECO:0007669"/>
    <property type="project" value="UniProtKB-KW"/>
</dbReference>
<feature type="domain" description="Type I restriction modification DNA specificity" evidence="4">
    <location>
        <begin position="227"/>
        <end position="409"/>
    </location>
</feature>
<evidence type="ECO:0000256" key="2">
    <source>
        <dbReference type="ARBA" id="ARBA00022747"/>
    </source>
</evidence>
<keyword evidence="5" id="KW-0378">Hydrolase</keyword>
<dbReference type="PANTHER" id="PTHR30408:SF12">
    <property type="entry name" value="TYPE I RESTRICTION ENZYME MJAVIII SPECIFICITY SUBUNIT"/>
    <property type="match status" value="1"/>
</dbReference>
<accession>A0A9D1ZNM3</accession>
<gene>
    <name evidence="5" type="ORF">H9820_09900</name>
</gene>
<reference evidence="5" key="2">
    <citation type="submission" date="2021-04" db="EMBL/GenBank/DDBJ databases">
        <authorList>
            <person name="Gilroy R."/>
        </authorList>
    </citation>
    <scope>NUCLEOTIDE SEQUENCE</scope>
    <source>
        <strain evidence="5">3204</strain>
    </source>
</reference>
<dbReference type="GO" id="GO:0003677">
    <property type="term" value="F:DNA binding"/>
    <property type="evidence" value="ECO:0007669"/>
    <property type="project" value="UniProtKB-KW"/>
</dbReference>
<evidence type="ECO:0000256" key="3">
    <source>
        <dbReference type="ARBA" id="ARBA00023125"/>
    </source>
</evidence>
<dbReference type="EC" id="3.1.21.-" evidence="5"/>
<keyword evidence="3" id="KW-0238">DNA-binding</keyword>
<evidence type="ECO:0000313" key="6">
    <source>
        <dbReference type="Proteomes" id="UP000824013"/>
    </source>
</evidence>
<reference evidence="5" key="1">
    <citation type="journal article" date="2021" name="PeerJ">
        <title>Extensive microbial diversity within the chicken gut microbiome revealed by metagenomics and culture.</title>
        <authorList>
            <person name="Gilroy R."/>
            <person name="Ravi A."/>
            <person name="Getino M."/>
            <person name="Pursley I."/>
            <person name="Horton D.L."/>
            <person name="Alikhan N.F."/>
            <person name="Baker D."/>
            <person name="Gharbi K."/>
            <person name="Hall N."/>
            <person name="Watson M."/>
            <person name="Adriaenssens E.M."/>
            <person name="Foster-Nyarko E."/>
            <person name="Jarju S."/>
            <person name="Secka A."/>
            <person name="Antonio M."/>
            <person name="Oren A."/>
            <person name="Chaudhuri R.R."/>
            <person name="La Ragione R."/>
            <person name="Hildebrand F."/>
            <person name="Pallen M.J."/>
        </authorList>
    </citation>
    <scope>NUCLEOTIDE SEQUENCE</scope>
    <source>
        <strain evidence="5">3204</strain>
    </source>
</reference>
<comment type="caution">
    <text evidence="5">The sequence shown here is derived from an EMBL/GenBank/DDBJ whole genome shotgun (WGS) entry which is preliminary data.</text>
</comment>
<dbReference type="AlphaFoldDB" id="A0A9D1ZNM3"/>
<keyword evidence="5" id="KW-0540">Nuclease</keyword>
<dbReference type="Gene3D" id="3.90.220.20">
    <property type="entry name" value="DNA methylase specificity domains"/>
    <property type="match status" value="2"/>
</dbReference>
<dbReference type="EMBL" id="DXCM01000073">
    <property type="protein sequence ID" value="HIY93237.1"/>
    <property type="molecule type" value="Genomic_DNA"/>
</dbReference>
<comment type="similarity">
    <text evidence="1">Belongs to the type-I restriction system S methylase family.</text>
</comment>
<feature type="domain" description="Type I restriction modification DNA specificity" evidence="4">
    <location>
        <begin position="17"/>
        <end position="194"/>
    </location>
</feature>
<dbReference type="Gene3D" id="1.10.287.1120">
    <property type="entry name" value="Bipartite methylase S protein"/>
    <property type="match status" value="1"/>
</dbReference>
<dbReference type="InterPro" id="IPR052021">
    <property type="entry name" value="Type-I_RS_S_subunit"/>
</dbReference>
<dbReference type="GO" id="GO:0009307">
    <property type="term" value="P:DNA restriction-modification system"/>
    <property type="evidence" value="ECO:0007669"/>
    <property type="project" value="UniProtKB-KW"/>
</dbReference>
<organism evidence="5 6">
    <name type="scientific">Candidatus Companilactobacillus pullicola</name>
    <dbReference type="NCBI Taxonomy" id="2838523"/>
    <lineage>
        <taxon>Bacteria</taxon>
        <taxon>Bacillati</taxon>
        <taxon>Bacillota</taxon>
        <taxon>Bacilli</taxon>
        <taxon>Lactobacillales</taxon>
        <taxon>Lactobacillaceae</taxon>
        <taxon>Companilactobacillus</taxon>
    </lineage>
</organism>
<keyword evidence="2" id="KW-0680">Restriction system</keyword>
<proteinExistence type="inferred from homology"/>
<protein>
    <submittedName>
        <fullName evidence="5">Restriction endonuclease subunit S</fullName>
        <ecNumber evidence="5">3.1.21.-</ecNumber>
    </submittedName>
</protein>
<dbReference type="InterPro" id="IPR000055">
    <property type="entry name" value="Restrct_endonuc_typeI_TRD"/>
</dbReference>
<keyword evidence="5" id="KW-0255">Endonuclease</keyword>
<dbReference type="GO" id="GO:0016787">
    <property type="term" value="F:hydrolase activity"/>
    <property type="evidence" value="ECO:0007669"/>
    <property type="project" value="UniProtKB-KW"/>
</dbReference>
<dbReference type="InterPro" id="IPR044946">
    <property type="entry name" value="Restrct_endonuc_typeI_TRD_sf"/>
</dbReference>
<evidence type="ECO:0000256" key="1">
    <source>
        <dbReference type="ARBA" id="ARBA00010923"/>
    </source>
</evidence>
<evidence type="ECO:0000313" key="5">
    <source>
        <dbReference type="EMBL" id="HIY93237.1"/>
    </source>
</evidence>
<dbReference type="PANTHER" id="PTHR30408">
    <property type="entry name" value="TYPE-1 RESTRICTION ENZYME ECOKI SPECIFICITY PROTEIN"/>
    <property type="match status" value="1"/>
</dbReference>